<accession>A0A1E3J8B5</accession>
<protein>
    <submittedName>
        <fullName evidence="2">Uncharacterized protein</fullName>
    </submittedName>
</protein>
<sequence length="116" mass="12817">MDDADMDDASLDGPATLERALRRLLAPGEGAPAAGAEEDEGTPFPADFRESQGDEWRISEGPVLGQSNAERIRYRCGARHKARSKKCKYYGMAAGEEPEVPRDDTDWRDWEQASGM</sequence>
<proteinExistence type="predicted"/>
<evidence type="ECO:0000313" key="2">
    <source>
        <dbReference type="EMBL" id="ODN97094.1"/>
    </source>
</evidence>
<dbReference type="AlphaFoldDB" id="A0A1E3J8B5"/>
<dbReference type="Proteomes" id="UP000095149">
    <property type="component" value="Unassembled WGS sequence"/>
</dbReference>
<evidence type="ECO:0000313" key="3">
    <source>
        <dbReference type="Proteomes" id="UP000095149"/>
    </source>
</evidence>
<feature type="region of interest" description="Disordered" evidence="1">
    <location>
        <begin position="94"/>
        <end position="116"/>
    </location>
</feature>
<name>A0A1E3J8B5_9TREE</name>
<organism evidence="2 3">
    <name type="scientific">Cryptococcus amylolentus CBS 6273</name>
    <dbReference type="NCBI Taxonomy" id="1296118"/>
    <lineage>
        <taxon>Eukaryota</taxon>
        <taxon>Fungi</taxon>
        <taxon>Dikarya</taxon>
        <taxon>Basidiomycota</taxon>
        <taxon>Agaricomycotina</taxon>
        <taxon>Tremellomycetes</taxon>
        <taxon>Tremellales</taxon>
        <taxon>Cryptococcaceae</taxon>
        <taxon>Cryptococcus</taxon>
    </lineage>
</organism>
<gene>
    <name evidence="2" type="ORF">I350_08074</name>
</gene>
<reference evidence="2 3" key="1">
    <citation type="submission" date="2016-06" db="EMBL/GenBank/DDBJ databases">
        <title>Evolution of pathogenesis and genome organization in the Tremellales.</title>
        <authorList>
            <person name="Cuomo C."/>
            <person name="Litvintseva A."/>
            <person name="Heitman J."/>
            <person name="Chen Y."/>
            <person name="Sun S."/>
            <person name="Springer D."/>
            <person name="Dromer F."/>
            <person name="Young S."/>
            <person name="Zeng Q."/>
            <person name="Chapman S."/>
            <person name="Gujja S."/>
            <person name="Saif S."/>
            <person name="Birren B."/>
        </authorList>
    </citation>
    <scope>NUCLEOTIDE SEQUENCE [LARGE SCALE GENOMIC DNA]</scope>
    <source>
        <strain evidence="2 3">CBS 6273</strain>
    </source>
</reference>
<feature type="compositionally biased region" description="Basic and acidic residues" evidence="1">
    <location>
        <begin position="99"/>
        <end position="116"/>
    </location>
</feature>
<comment type="caution">
    <text evidence="2">The sequence shown here is derived from an EMBL/GenBank/DDBJ whole genome shotgun (WGS) entry which is preliminary data.</text>
</comment>
<dbReference type="EMBL" id="MEKH01000014">
    <property type="protein sequence ID" value="ODN97094.1"/>
    <property type="molecule type" value="Genomic_DNA"/>
</dbReference>
<feature type="region of interest" description="Disordered" evidence="1">
    <location>
        <begin position="25"/>
        <end position="53"/>
    </location>
</feature>
<evidence type="ECO:0000256" key="1">
    <source>
        <dbReference type="SAM" id="MobiDB-lite"/>
    </source>
</evidence>
<feature type="compositionally biased region" description="Low complexity" evidence="1">
    <location>
        <begin position="25"/>
        <end position="35"/>
    </location>
</feature>